<name>A0A4S8L386_DENBC</name>
<evidence type="ECO:0000256" key="1">
    <source>
        <dbReference type="SAM" id="Phobius"/>
    </source>
</evidence>
<keyword evidence="3" id="KW-1185">Reference proteome</keyword>
<feature type="transmembrane region" description="Helical" evidence="1">
    <location>
        <begin position="117"/>
        <end position="134"/>
    </location>
</feature>
<dbReference type="Proteomes" id="UP000297245">
    <property type="component" value="Unassembled WGS sequence"/>
</dbReference>
<gene>
    <name evidence="2" type="ORF">K435DRAFT_807968</name>
</gene>
<dbReference type="OrthoDB" id="2971182at2759"/>
<proteinExistence type="predicted"/>
<dbReference type="EMBL" id="ML179704">
    <property type="protein sequence ID" value="THU82840.1"/>
    <property type="molecule type" value="Genomic_DNA"/>
</dbReference>
<feature type="transmembrane region" description="Helical" evidence="1">
    <location>
        <begin position="12"/>
        <end position="33"/>
    </location>
</feature>
<dbReference type="PANTHER" id="PTHR40465">
    <property type="entry name" value="CHROMOSOME 1, WHOLE GENOME SHOTGUN SEQUENCE"/>
    <property type="match status" value="1"/>
</dbReference>
<keyword evidence="1" id="KW-1133">Transmembrane helix</keyword>
<feature type="transmembrane region" description="Helical" evidence="1">
    <location>
        <begin position="86"/>
        <end position="105"/>
    </location>
</feature>
<reference evidence="2 3" key="1">
    <citation type="journal article" date="2019" name="Nat. Ecol. Evol.">
        <title>Megaphylogeny resolves global patterns of mushroom evolution.</title>
        <authorList>
            <person name="Varga T."/>
            <person name="Krizsan K."/>
            <person name="Foldi C."/>
            <person name="Dima B."/>
            <person name="Sanchez-Garcia M."/>
            <person name="Sanchez-Ramirez S."/>
            <person name="Szollosi G.J."/>
            <person name="Szarkandi J.G."/>
            <person name="Papp V."/>
            <person name="Albert L."/>
            <person name="Andreopoulos W."/>
            <person name="Angelini C."/>
            <person name="Antonin V."/>
            <person name="Barry K.W."/>
            <person name="Bougher N.L."/>
            <person name="Buchanan P."/>
            <person name="Buyck B."/>
            <person name="Bense V."/>
            <person name="Catcheside P."/>
            <person name="Chovatia M."/>
            <person name="Cooper J."/>
            <person name="Damon W."/>
            <person name="Desjardin D."/>
            <person name="Finy P."/>
            <person name="Geml J."/>
            <person name="Haridas S."/>
            <person name="Hughes K."/>
            <person name="Justo A."/>
            <person name="Karasinski D."/>
            <person name="Kautmanova I."/>
            <person name="Kiss B."/>
            <person name="Kocsube S."/>
            <person name="Kotiranta H."/>
            <person name="LaButti K.M."/>
            <person name="Lechner B.E."/>
            <person name="Liimatainen K."/>
            <person name="Lipzen A."/>
            <person name="Lukacs Z."/>
            <person name="Mihaltcheva S."/>
            <person name="Morgado L.N."/>
            <person name="Niskanen T."/>
            <person name="Noordeloos M.E."/>
            <person name="Ohm R.A."/>
            <person name="Ortiz-Santana B."/>
            <person name="Ovrebo C."/>
            <person name="Racz N."/>
            <person name="Riley R."/>
            <person name="Savchenko A."/>
            <person name="Shiryaev A."/>
            <person name="Soop K."/>
            <person name="Spirin V."/>
            <person name="Szebenyi C."/>
            <person name="Tomsovsky M."/>
            <person name="Tulloss R.E."/>
            <person name="Uehling J."/>
            <person name="Grigoriev I.V."/>
            <person name="Vagvolgyi C."/>
            <person name="Papp T."/>
            <person name="Martin F.M."/>
            <person name="Miettinen O."/>
            <person name="Hibbett D.S."/>
            <person name="Nagy L.G."/>
        </authorList>
    </citation>
    <scope>NUCLEOTIDE SEQUENCE [LARGE SCALE GENOMIC DNA]</scope>
    <source>
        <strain evidence="2 3">CBS 962.96</strain>
    </source>
</reference>
<evidence type="ECO:0000313" key="2">
    <source>
        <dbReference type="EMBL" id="THU82840.1"/>
    </source>
</evidence>
<protein>
    <submittedName>
        <fullName evidence="2">Uncharacterized protein</fullName>
    </submittedName>
</protein>
<organism evidence="2 3">
    <name type="scientific">Dendrothele bispora (strain CBS 962.96)</name>
    <dbReference type="NCBI Taxonomy" id="1314807"/>
    <lineage>
        <taxon>Eukaryota</taxon>
        <taxon>Fungi</taxon>
        <taxon>Dikarya</taxon>
        <taxon>Basidiomycota</taxon>
        <taxon>Agaricomycotina</taxon>
        <taxon>Agaricomycetes</taxon>
        <taxon>Agaricomycetidae</taxon>
        <taxon>Agaricales</taxon>
        <taxon>Agaricales incertae sedis</taxon>
        <taxon>Dendrothele</taxon>
    </lineage>
</organism>
<evidence type="ECO:0000313" key="3">
    <source>
        <dbReference type="Proteomes" id="UP000297245"/>
    </source>
</evidence>
<accession>A0A4S8L386</accession>
<feature type="transmembrane region" description="Helical" evidence="1">
    <location>
        <begin position="45"/>
        <end position="66"/>
    </location>
</feature>
<dbReference type="AlphaFoldDB" id="A0A4S8L386"/>
<dbReference type="PANTHER" id="PTHR40465:SF1">
    <property type="entry name" value="DUF6534 DOMAIN-CONTAINING PROTEIN"/>
    <property type="match status" value="1"/>
</dbReference>
<keyword evidence="1" id="KW-0812">Transmembrane</keyword>
<sequence>MSDISAVVGPVIISTFTGFLILGAILSSAWNYFVHFQHDKVHFKVIVTVCVLLCIGETISSAYWGYSWGVTHYGDSTILVFLPHGLPVVLLAGASTTFIVQCVYAWRLWVISLQRNLWLPSLIVLLAVSAYGGFNFEVGAETLVVALVIWHTWFQITHRRLIDMASTWPATTIWVVSGTSREKLSTADVLISGGVFYYLDIKLRMGQTKSYSKLMFSLKSNNRYYYGKVTVCRWTSIVNARSSDQLPELSYKNTTRECAMMESDLDSLPLSVILREARLEPNPQRRQWSTDPQFDLENKA</sequence>
<keyword evidence="1" id="KW-0472">Membrane</keyword>